<dbReference type="AlphaFoldDB" id="R0JYW9"/>
<keyword evidence="2" id="KW-1185">Reference proteome</keyword>
<evidence type="ECO:0000313" key="1">
    <source>
        <dbReference type="EMBL" id="EOB02537.1"/>
    </source>
</evidence>
<accession>R0JYW9</accession>
<dbReference type="Proteomes" id="UP000296049">
    <property type="component" value="Unassembled WGS sequence"/>
</dbReference>
<organism evidence="1 2">
    <name type="scientific">Anas platyrhynchos</name>
    <name type="common">Mallard</name>
    <name type="synonym">Anas boschas</name>
    <dbReference type="NCBI Taxonomy" id="8839"/>
    <lineage>
        <taxon>Eukaryota</taxon>
        <taxon>Metazoa</taxon>
        <taxon>Chordata</taxon>
        <taxon>Craniata</taxon>
        <taxon>Vertebrata</taxon>
        <taxon>Euteleostomi</taxon>
        <taxon>Archelosauria</taxon>
        <taxon>Archosauria</taxon>
        <taxon>Dinosauria</taxon>
        <taxon>Saurischia</taxon>
        <taxon>Theropoda</taxon>
        <taxon>Coelurosauria</taxon>
        <taxon>Aves</taxon>
        <taxon>Neognathae</taxon>
        <taxon>Galloanserae</taxon>
        <taxon>Anseriformes</taxon>
        <taxon>Anatidae</taxon>
        <taxon>Anatinae</taxon>
        <taxon>Anas</taxon>
    </lineage>
</organism>
<sequence>MHVLLQRMFLANPLCCFITNHCHGYVLGTPSHSLQMHRLDMVPIHEHWHGHCSTVASSQTIAMDMFLGHHPTPCRCAVLPWSPSMDIGTGIEGQKGLRMQLGVRMQLREEEAMAGSCWRSSLDPNTASIFSKPRLDHLGQRPAGVQQKTAPAKHQLRGCPAPCREAVTRGSCSKEKALRFITASHCTNNTAPASFQNIFLFDERGVNTDCQTPRVHSMGCSVLLEHRVCIRSITGTSGAEALRAGLGRTGRSTLGRGKG</sequence>
<gene>
    <name evidence="1" type="ORF">Anapl_11596</name>
</gene>
<proteinExistence type="predicted"/>
<dbReference type="EMBL" id="KB742953">
    <property type="protein sequence ID" value="EOB02537.1"/>
    <property type="molecule type" value="Genomic_DNA"/>
</dbReference>
<name>R0JYW9_ANAPL</name>
<protein>
    <submittedName>
        <fullName evidence="1">Uncharacterized protein</fullName>
    </submittedName>
</protein>
<evidence type="ECO:0000313" key="2">
    <source>
        <dbReference type="Proteomes" id="UP000296049"/>
    </source>
</evidence>
<reference evidence="2" key="1">
    <citation type="journal article" date="2013" name="Nat. Genet.">
        <title>The duck genome and transcriptome provide insight into an avian influenza virus reservoir species.</title>
        <authorList>
            <person name="Huang Y."/>
            <person name="Li Y."/>
            <person name="Burt D.W."/>
            <person name="Chen H."/>
            <person name="Zhang Y."/>
            <person name="Qian W."/>
            <person name="Kim H."/>
            <person name="Gan S."/>
            <person name="Zhao Y."/>
            <person name="Li J."/>
            <person name="Yi K."/>
            <person name="Feng H."/>
            <person name="Zhu P."/>
            <person name="Li B."/>
            <person name="Liu Q."/>
            <person name="Fairley S."/>
            <person name="Magor K.E."/>
            <person name="Du Z."/>
            <person name="Hu X."/>
            <person name="Goodman L."/>
            <person name="Tafer H."/>
            <person name="Vignal A."/>
            <person name="Lee T."/>
            <person name="Kim K.W."/>
            <person name="Sheng Z."/>
            <person name="An Y."/>
            <person name="Searle S."/>
            <person name="Herrero J."/>
            <person name="Groenen M.A."/>
            <person name="Crooijmans R.P."/>
            <person name="Faraut T."/>
            <person name="Cai Q."/>
            <person name="Webster R.G."/>
            <person name="Aldridge J.R."/>
            <person name="Warren W.C."/>
            <person name="Bartschat S."/>
            <person name="Kehr S."/>
            <person name="Marz M."/>
            <person name="Stadler P.F."/>
            <person name="Smith J."/>
            <person name="Kraus R.H."/>
            <person name="Zhao Y."/>
            <person name="Ren L."/>
            <person name="Fei J."/>
            <person name="Morisson M."/>
            <person name="Kaiser P."/>
            <person name="Griffin D.K."/>
            <person name="Rao M."/>
            <person name="Pitel F."/>
            <person name="Wang J."/>
            <person name="Li N."/>
        </authorList>
    </citation>
    <scope>NUCLEOTIDE SEQUENCE [LARGE SCALE GENOMIC DNA]</scope>
</reference>